<dbReference type="GO" id="GO:0004474">
    <property type="term" value="F:malate synthase activity"/>
    <property type="evidence" value="ECO:0007669"/>
    <property type="project" value="UniProtKB-EC"/>
</dbReference>
<dbReference type="PANTHER" id="PTHR42902:SF1">
    <property type="entry name" value="MALATE SYNTHASE 1-RELATED"/>
    <property type="match status" value="1"/>
</dbReference>
<evidence type="ECO:0000259" key="7">
    <source>
        <dbReference type="Pfam" id="PF01274"/>
    </source>
</evidence>
<dbReference type="GO" id="GO:0005737">
    <property type="term" value="C:cytoplasm"/>
    <property type="evidence" value="ECO:0007669"/>
    <property type="project" value="TreeGrafter"/>
</dbReference>
<comment type="similarity">
    <text evidence="1">Belongs to the malate synthase family.</text>
</comment>
<dbReference type="Gene3D" id="3.20.20.360">
    <property type="entry name" value="Malate synthase, domain 3"/>
    <property type="match status" value="1"/>
</dbReference>
<evidence type="ECO:0000313" key="9">
    <source>
        <dbReference type="EMBL" id="EQD59108.1"/>
    </source>
</evidence>
<dbReference type="FunFam" id="3.20.20.360:FF:000001">
    <property type="entry name" value="Malate synthase"/>
    <property type="match status" value="1"/>
</dbReference>
<comment type="caution">
    <text evidence="9">The sequence shown here is derived from an EMBL/GenBank/DDBJ whole genome shotgun (WGS) entry which is preliminary data.</text>
</comment>
<dbReference type="Pfam" id="PF01274">
    <property type="entry name" value="MS_TIM-barrel"/>
    <property type="match status" value="1"/>
</dbReference>
<evidence type="ECO:0000256" key="6">
    <source>
        <dbReference type="ARBA" id="ARBA00047918"/>
    </source>
</evidence>
<dbReference type="EMBL" id="AUZX01007518">
    <property type="protein sequence ID" value="EQD59108.1"/>
    <property type="molecule type" value="Genomic_DNA"/>
</dbReference>
<dbReference type="InterPro" id="IPR048355">
    <property type="entry name" value="MS_C"/>
</dbReference>
<dbReference type="Pfam" id="PF20659">
    <property type="entry name" value="MS_C"/>
    <property type="match status" value="1"/>
</dbReference>
<organism evidence="9">
    <name type="scientific">mine drainage metagenome</name>
    <dbReference type="NCBI Taxonomy" id="410659"/>
    <lineage>
        <taxon>unclassified sequences</taxon>
        <taxon>metagenomes</taxon>
        <taxon>ecological metagenomes</taxon>
    </lineage>
</organism>
<dbReference type="InterPro" id="IPR001465">
    <property type="entry name" value="Malate_synthase_TIM"/>
</dbReference>
<keyword evidence="3" id="KW-0329">Glyoxylate bypass</keyword>
<name>T1ARF5_9ZZZZ</name>
<evidence type="ECO:0000256" key="5">
    <source>
        <dbReference type="ARBA" id="ARBA00022679"/>
    </source>
</evidence>
<evidence type="ECO:0000256" key="3">
    <source>
        <dbReference type="ARBA" id="ARBA00022435"/>
    </source>
</evidence>
<dbReference type="SUPFAM" id="SSF51645">
    <property type="entry name" value="Malate synthase G"/>
    <property type="match status" value="1"/>
</dbReference>
<dbReference type="GO" id="GO:0006099">
    <property type="term" value="P:tricarboxylic acid cycle"/>
    <property type="evidence" value="ECO:0007669"/>
    <property type="project" value="UniProtKB-KW"/>
</dbReference>
<dbReference type="AlphaFoldDB" id="T1ARF5"/>
<evidence type="ECO:0000256" key="1">
    <source>
        <dbReference type="ARBA" id="ARBA00006394"/>
    </source>
</evidence>
<feature type="domain" description="Malate synthase C-terminal" evidence="8">
    <location>
        <begin position="283"/>
        <end position="349"/>
    </location>
</feature>
<proteinExistence type="inferred from homology"/>
<keyword evidence="4" id="KW-0816">Tricarboxylic acid cycle</keyword>
<evidence type="ECO:0000256" key="4">
    <source>
        <dbReference type="ARBA" id="ARBA00022532"/>
    </source>
</evidence>
<protein>
    <recommendedName>
        <fullName evidence="2">malate synthase</fullName>
        <ecNumber evidence="2">2.3.3.9</ecNumber>
    </recommendedName>
</protein>
<dbReference type="PANTHER" id="PTHR42902">
    <property type="entry name" value="MALATE SYNTHASE"/>
    <property type="match status" value="1"/>
</dbReference>
<dbReference type="Gene3D" id="1.20.1220.12">
    <property type="entry name" value="Malate synthase, domain III"/>
    <property type="match status" value="1"/>
</dbReference>
<dbReference type="PROSITE" id="PS00510">
    <property type="entry name" value="MALATE_SYNTHASE"/>
    <property type="match status" value="1"/>
</dbReference>
<reference evidence="9" key="2">
    <citation type="journal article" date="2014" name="ISME J.">
        <title>Microbial stratification in low pH oxic and suboxic macroscopic growths along an acid mine drainage.</title>
        <authorList>
            <person name="Mendez-Garcia C."/>
            <person name="Mesa V."/>
            <person name="Sprenger R.R."/>
            <person name="Richter M."/>
            <person name="Diez M.S."/>
            <person name="Solano J."/>
            <person name="Bargiela R."/>
            <person name="Golyshina O.V."/>
            <person name="Manteca A."/>
            <person name="Ramos J.L."/>
            <person name="Gallego J.R."/>
            <person name="Llorente I."/>
            <person name="Martins Dos Santos V.A."/>
            <person name="Jensen O.N."/>
            <person name="Pelaez A.I."/>
            <person name="Sanchez J."/>
            <person name="Ferrer M."/>
        </authorList>
    </citation>
    <scope>NUCLEOTIDE SEQUENCE</scope>
</reference>
<accession>T1ARF5</accession>
<dbReference type="InterPro" id="IPR044856">
    <property type="entry name" value="Malate_synth_C_sf"/>
</dbReference>
<evidence type="ECO:0000256" key="2">
    <source>
        <dbReference type="ARBA" id="ARBA00012636"/>
    </source>
</evidence>
<dbReference type="InterPro" id="IPR046363">
    <property type="entry name" value="MS_N_TIM-barrel_dom"/>
</dbReference>
<feature type="domain" description="Malate synthase TIM barrel" evidence="7">
    <location>
        <begin position="34"/>
        <end position="277"/>
    </location>
</feature>
<reference evidence="9" key="1">
    <citation type="submission" date="2013-08" db="EMBL/GenBank/DDBJ databases">
        <authorList>
            <person name="Mendez C."/>
            <person name="Richter M."/>
            <person name="Ferrer M."/>
            <person name="Sanchez J."/>
        </authorList>
    </citation>
    <scope>NUCLEOTIDE SEQUENCE</scope>
</reference>
<dbReference type="InterPro" id="IPR011076">
    <property type="entry name" value="Malate_synth_sf"/>
</dbReference>
<dbReference type="InterPro" id="IPR019830">
    <property type="entry name" value="Malate_synthase_CS"/>
</dbReference>
<dbReference type="FunFam" id="1.20.1220.12:FF:000001">
    <property type="entry name" value="Malate synthase"/>
    <property type="match status" value="1"/>
</dbReference>
<keyword evidence="5" id="KW-0808">Transferase</keyword>
<gene>
    <name evidence="9" type="ORF">B1A_10547</name>
</gene>
<sequence>MSGQLNLYLAVRKNLQYVSEDGKNYFMVPDPSNLFVRPRGLHLLEKHVLIGNNPIPGAFFDFGVYFYNNAKEILKQNKLPCFYIPKTESHKEARLWNEIFTYSESYLNIPHGSIKATFLIETLPAAFEMDEILYETREHSAGLNCGRWDYIFSYIKKLRNHKEFVLPDREKVSMDKGFLLNYSRLLIQTCHRRGAHAMGGMSAYIPVKNDESENSTAMSKVADDKTREVLLGHDGTWVAHPGLVKIAMQVFDKHMNSPNQINKKEEFVPIREDELLKPIEGSITETGLRKNIDVGIKYIESWLKGKGAVPIYNLMEDAATSEICRSQIWQWINVGAETEQGVKIEKTFSKENNRIRKRQRCQHQAHSIKL</sequence>
<dbReference type="EC" id="2.3.3.9" evidence="2"/>
<dbReference type="InterPro" id="IPR006252">
    <property type="entry name" value="Malate_synthA"/>
</dbReference>
<evidence type="ECO:0000259" key="8">
    <source>
        <dbReference type="Pfam" id="PF20659"/>
    </source>
</evidence>
<comment type="catalytic activity">
    <reaction evidence="6">
        <text>glyoxylate + acetyl-CoA + H2O = (S)-malate + CoA + H(+)</text>
        <dbReference type="Rhea" id="RHEA:18181"/>
        <dbReference type="ChEBI" id="CHEBI:15377"/>
        <dbReference type="ChEBI" id="CHEBI:15378"/>
        <dbReference type="ChEBI" id="CHEBI:15589"/>
        <dbReference type="ChEBI" id="CHEBI:36655"/>
        <dbReference type="ChEBI" id="CHEBI:57287"/>
        <dbReference type="ChEBI" id="CHEBI:57288"/>
        <dbReference type="EC" id="2.3.3.9"/>
    </reaction>
</comment>
<dbReference type="GO" id="GO:0006097">
    <property type="term" value="P:glyoxylate cycle"/>
    <property type="evidence" value="ECO:0007669"/>
    <property type="project" value="UniProtKB-KW"/>
</dbReference>